<evidence type="ECO:0000313" key="3">
    <source>
        <dbReference type="Proteomes" id="UP000325081"/>
    </source>
</evidence>
<dbReference type="EMBL" id="BKCP01010292">
    <property type="protein sequence ID" value="GER52379.1"/>
    <property type="molecule type" value="Genomic_DNA"/>
</dbReference>
<keyword evidence="2" id="KW-0418">Kinase</keyword>
<gene>
    <name evidence="2" type="ORF">STAS_29828</name>
</gene>
<dbReference type="AlphaFoldDB" id="A0A5A7R4I3"/>
<feature type="region of interest" description="Disordered" evidence="1">
    <location>
        <begin position="13"/>
        <end position="89"/>
    </location>
</feature>
<keyword evidence="2" id="KW-0808">Transferase</keyword>
<organism evidence="2 3">
    <name type="scientific">Striga asiatica</name>
    <name type="common">Asiatic witchweed</name>
    <name type="synonym">Buchnera asiatica</name>
    <dbReference type="NCBI Taxonomy" id="4170"/>
    <lineage>
        <taxon>Eukaryota</taxon>
        <taxon>Viridiplantae</taxon>
        <taxon>Streptophyta</taxon>
        <taxon>Embryophyta</taxon>
        <taxon>Tracheophyta</taxon>
        <taxon>Spermatophyta</taxon>
        <taxon>Magnoliopsida</taxon>
        <taxon>eudicotyledons</taxon>
        <taxon>Gunneridae</taxon>
        <taxon>Pentapetalae</taxon>
        <taxon>asterids</taxon>
        <taxon>lamiids</taxon>
        <taxon>Lamiales</taxon>
        <taxon>Orobanchaceae</taxon>
        <taxon>Buchnereae</taxon>
        <taxon>Striga</taxon>
    </lineage>
</organism>
<evidence type="ECO:0000256" key="1">
    <source>
        <dbReference type="SAM" id="MobiDB-lite"/>
    </source>
</evidence>
<proteinExistence type="predicted"/>
<protein>
    <submittedName>
        <fullName evidence="2">Type III pantothenate kinase</fullName>
    </submittedName>
</protein>
<keyword evidence="3" id="KW-1185">Reference proteome</keyword>
<sequence length="186" mass="20238">MVKSSSVWVFGGRSVSSSEKGDLGLSAEGQRGLSSPSVPPAEERESHPTHVRKVRFEPSNTEENKLPLNNGDKSAESVKSGSVGSESASQMFTLTNSRVGEENLAINKNKDADLMCLDNLVHVPVQKATKSIINDLNQTGERKKLALKKPVIFYKRKGSVSGSHKNSLETQVALNENKKRSFGRCL</sequence>
<name>A0A5A7R4I3_STRAF</name>
<comment type="caution">
    <text evidence="2">The sequence shown here is derived from an EMBL/GenBank/DDBJ whole genome shotgun (WGS) entry which is preliminary data.</text>
</comment>
<dbReference type="GO" id="GO:0016301">
    <property type="term" value="F:kinase activity"/>
    <property type="evidence" value="ECO:0007669"/>
    <property type="project" value="UniProtKB-KW"/>
</dbReference>
<reference evidence="3" key="1">
    <citation type="journal article" date="2019" name="Curr. Biol.">
        <title>Genome Sequence of Striga asiatica Provides Insight into the Evolution of Plant Parasitism.</title>
        <authorList>
            <person name="Yoshida S."/>
            <person name="Kim S."/>
            <person name="Wafula E.K."/>
            <person name="Tanskanen J."/>
            <person name="Kim Y.M."/>
            <person name="Honaas L."/>
            <person name="Yang Z."/>
            <person name="Spallek T."/>
            <person name="Conn C.E."/>
            <person name="Ichihashi Y."/>
            <person name="Cheong K."/>
            <person name="Cui S."/>
            <person name="Der J.P."/>
            <person name="Gundlach H."/>
            <person name="Jiao Y."/>
            <person name="Hori C."/>
            <person name="Ishida J.K."/>
            <person name="Kasahara H."/>
            <person name="Kiba T."/>
            <person name="Kim M.S."/>
            <person name="Koo N."/>
            <person name="Laohavisit A."/>
            <person name="Lee Y.H."/>
            <person name="Lumba S."/>
            <person name="McCourt P."/>
            <person name="Mortimer J.C."/>
            <person name="Mutuku J.M."/>
            <person name="Nomura T."/>
            <person name="Sasaki-Sekimoto Y."/>
            <person name="Seto Y."/>
            <person name="Wang Y."/>
            <person name="Wakatake T."/>
            <person name="Sakakibara H."/>
            <person name="Demura T."/>
            <person name="Yamaguchi S."/>
            <person name="Yoneyama K."/>
            <person name="Manabe R.I."/>
            <person name="Nelson D.C."/>
            <person name="Schulman A.H."/>
            <person name="Timko M.P."/>
            <person name="dePamphilis C.W."/>
            <person name="Choi D."/>
            <person name="Shirasu K."/>
        </authorList>
    </citation>
    <scope>NUCLEOTIDE SEQUENCE [LARGE SCALE GENOMIC DNA]</scope>
    <source>
        <strain evidence="3">cv. UVA1</strain>
    </source>
</reference>
<evidence type="ECO:0000313" key="2">
    <source>
        <dbReference type="EMBL" id="GER52379.1"/>
    </source>
</evidence>
<dbReference type="Proteomes" id="UP000325081">
    <property type="component" value="Unassembled WGS sequence"/>
</dbReference>
<feature type="compositionally biased region" description="Low complexity" evidence="1">
    <location>
        <begin position="77"/>
        <end position="89"/>
    </location>
</feature>
<accession>A0A5A7R4I3</accession>